<dbReference type="GO" id="GO:0000976">
    <property type="term" value="F:transcription cis-regulatory region binding"/>
    <property type="evidence" value="ECO:0007669"/>
    <property type="project" value="TreeGrafter"/>
</dbReference>
<protein>
    <submittedName>
        <fullName evidence="4">TetR/AcrR family transcriptional regulator</fullName>
    </submittedName>
</protein>
<dbReference type="PANTHER" id="PTHR30055:SF119">
    <property type="entry name" value="NALC"/>
    <property type="match status" value="1"/>
</dbReference>
<dbReference type="InterPro" id="IPR001647">
    <property type="entry name" value="HTH_TetR"/>
</dbReference>
<dbReference type="SUPFAM" id="SSF46689">
    <property type="entry name" value="Homeodomain-like"/>
    <property type="match status" value="1"/>
</dbReference>
<keyword evidence="5" id="KW-1185">Reference proteome</keyword>
<sequence>MPVVERKRGRPTAAEKVERDQRILQVATDLFAELDFHRVSLDLIAARAGVAKRTLYDQYGGKPAVLSAAVRQLHSYAQHPAPHLRDACVAIVSAVCSDRAVGVHRAVIASADTVAARAFLESGPRAAQQYLAGYLGGDLARAGHLFAALLGELHRLRLLGLAPAPTRAMVDRHVSDVLAVLSMS</sequence>
<dbReference type="RefSeq" id="WP_208236139.1">
    <property type="nucleotide sequence ID" value="NZ_BAAAQU010000001.1"/>
</dbReference>
<evidence type="ECO:0000256" key="2">
    <source>
        <dbReference type="PROSITE-ProRule" id="PRU00335"/>
    </source>
</evidence>
<dbReference type="Pfam" id="PF00440">
    <property type="entry name" value="TetR_N"/>
    <property type="match status" value="1"/>
</dbReference>
<gene>
    <name evidence="4" type="ORF">J4H85_01295</name>
</gene>
<feature type="DNA-binding region" description="H-T-H motif" evidence="2">
    <location>
        <begin position="40"/>
        <end position="59"/>
    </location>
</feature>
<name>A0A939QBD1_9MICO</name>
<dbReference type="Pfam" id="PF14246">
    <property type="entry name" value="TetR_C_7"/>
    <property type="match status" value="1"/>
</dbReference>
<dbReference type="PRINTS" id="PR00455">
    <property type="entry name" value="HTHTETR"/>
</dbReference>
<evidence type="ECO:0000256" key="1">
    <source>
        <dbReference type="ARBA" id="ARBA00023125"/>
    </source>
</evidence>
<dbReference type="InterPro" id="IPR039536">
    <property type="entry name" value="TetR_C_Proteobacteria"/>
</dbReference>
<feature type="domain" description="HTH tetR-type" evidence="3">
    <location>
        <begin position="17"/>
        <end position="77"/>
    </location>
</feature>
<dbReference type="InterPro" id="IPR050109">
    <property type="entry name" value="HTH-type_TetR-like_transc_reg"/>
</dbReference>
<evidence type="ECO:0000313" key="4">
    <source>
        <dbReference type="EMBL" id="MBO2988636.1"/>
    </source>
</evidence>
<comment type="caution">
    <text evidence="4">The sequence shown here is derived from an EMBL/GenBank/DDBJ whole genome shotgun (WGS) entry which is preliminary data.</text>
</comment>
<organism evidence="4 5">
    <name type="scientific">Leucobacter tardus</name>
    <dbReference type="NCBI Taxonomy" id="501483"/>
    <lineage>
        <taxon>Bacteria</taxon>
        <taxon>Bacillati</taxon>
        <taxon>Actinomycetota</taxon>
        <taxon>Actinomycetes</taxon>
        <taxon>Micrococcales</taxon>
        <taxon>Microbacteriaceae</taxon>
        <taxon>Leucobacter</taxon>
    </lineage>
</organism>
<dbReference type="Proteomes" id="UP000668403">
    <property type="component" value="Unassembled WGS sequence"/>
</dbReference>
<dbReference type="Gene3D" id="1.10.357.10">
    <property type="entry name" value="Tetracycline Repressor, domain 2"/>
    <property type="match status" value="1"/>
</dbReference>
<dbReference type="AlphaFoldDB" id="A0A939QBD1"/>
<dbReference type="PANTHER" id="PTHR30055">
    <property type="entry name" value="HTH-TYPE TRANSCRIPTIONAL REGULATOR RUTR"/>
    <property type="match status" value="1"/>
</dbReference>
<keyword evidence="1 2" id="KW-0238">DNA-binding</keyword>
<proteinExistence type="predicted"/>
<dbReference type="GO" id="GO:0003700">
    <property type="term" value="F:DNA-binding transcription factor activity"/>
    <property type="evidence" value="ECO:0007669"/>
    <property type="project" value="TreeGrafter"/>
</dbReference>
<accession>A0A939QBD1</accession>
<dbReference type="EMBL" id="JAGFBF010000001">
    <property type="protein sequence ID" value="MBO2988636.1"/>
    <property type="molecule type" value="Genomic_DNA"/>
</dbReference>
<reference evidence="4" key="1">
    <citation type="submission" date="2021-03" db="EMBL/GenBank/DDBJ databases">
        <title>Leucobacter chromiisoli sp. nov., isolated from chromium-containing soil of chemical plant.</title>
        <authorList>
            <person name="Xu Z."/>
        </authorList>
    </citation>
    <scope>NUCLEOTIDE SEQUENCE</scope>
    <source>
        <strain evidence="4">K 70/01</strain>
    </source>
</reference>
<dbReference type="PROSITE" id="PS50977">
    <property type="entry name" value="HTH_TETR_2"/>
    <property type="match status" value="1"/>
</dbReference>
<dbReference type="InterPro" id="IPR009057">
    <property type="entry name" value="Homeodomain-like_sf"/>
</dbReference>
<evidence type="ECO:0000313" key="5">
    <source>
        <dbReference type="Proteomes" id="UP000668403"/>
    </source>
</evidence>
<evidence type="ECO:0000259" key="3">
    <source>
        <dbReference type="PROSITE" id="PS50977"/>
    </source>
</evidence>